<gene>
    <name evidence="2" type="ORF">GCM10007207_11960</name>
</gene>
<reference evidence="3" key="1">
    <citation type="journal article" date="2019" name="Int. J. Syst. Evol. Microbiol.">
        <title>The Global Catalogue of Microorganisms (GCM) 10K type strain sequencing project: providing services to taxonomists for standard genome sequencing and annotation.</title>
        <authorList>
            <consortium name="The Broad Institute Genomics Platform"/>
            <consortium name="The Broad Institute Genome Sequencing Center for Infectious Disease"/>
            <person name="Wu L."/>
            <person name="Ma J."/>
        </authorList>
    </citation>
    <scope>NUCLEOTIDE SEQUENCE [LARGE SCALE GENOMIC DNA]</scope>
    <source>
        <strain evidence="3">CCM 7132</strain>
    </source>
</reference>
<name>A0ABQ1LTW0_9PROT</name>
<accession>A0ABQ1LTW0</accession>
<dbReference type="PROSITE" id="PS51257">
    <property type="entry name" value="PROKAR_LIPOPROTEIN"/>
    <property type="match status" value="1"/>
</dbReference>
<keyword evidence="3" id="KW-1185">Reference proteome</keyword>
<evidence type="ECO:0008006" key="4">
    <source>
        <dbReference type="Google" id="ProtNLM"/>
    </source>
</evidence>
<evidence type="ECO:0000313" key="2">
    <source>
        <dbReference type="EMBL" id="GGC28097.1"/>
    </source>
</evidence>
<proteinExistence type="predicted"/>
<dbReference type="EMBL" id="BMCH01000003">
    <property type="protein sequence ID" value="GGC28097.1"/>
    <property type="molecule type" value="Genomic_DNA"/>
</dbReference>
<dbReference type="Proteomes" id="UP000637769">
    <property type="component" value="Unassembled WGS sequence"/>
</dbReference>
<feature type="chain" id="PRO_5045865581" description="Tetratricopeptide repeat protein" evidence="1">
    <location>
        <begin position="27"/>
        <end position="267"/>
    </location>
</feature>
<feature type="signal peptide" evidence="1">
    <location>
        <begin position="1"/>
        <end position="26"/>
    </location>
</feature>
<sequence length="267" mass="28132">MRSQTRRYRALVAVSALAGLTACGGAGDHGGVRTDQDYANAMDVGREAFDMTRAEQARAQFQTAYDRALLRDDAVAIDDAGYNLAVAQLGMGDPQAALGTVAQTHRALNLRGATAGAELELVAMAAYCRLGQYQAALDAGGRIQTSDPALGERRAFLTGLAADGLGDVKTLASARDALPHSAKPPLLEQADRAEIESRLALRQGAYDVAENEALKAVTLRRDILDYRGMARGLDCAANAARGAGQLNKAASYAQRAAESRAQAEKKP</sequence>
<dbReference type="RefSeq" id="WP_188425905.1">
    <property type="nucleotide sequence ID" value="NZ_BMCH01000003.1"/>
</dbReference>
<keyword evidence="1" id="KW-0732">Signal</keyword>
<evidence type="ECO:0000256" key="1">
    <source>
        <dbReference type="SAM" id="SignalP"/>
    </source>
</evidence>
<comment type="caution">
    <text evidence="2">The sequence shown here is derived from an EMBL/GenBank/DDBJ whole genome shotgun (WGS) entry which is preliminary data.</text>
</comment>
<evidence type="ECO:0000313" key="3">
    <source>
        <dbReference type="Proteomes" id="UP000637769"/>
    </source>
</evidence>
<protein>
    <recommendedName>
        <fullName evidence="4">Tetratricopeptide repeat protein</fullName>
    </recommendedName>
</protein>
<organism evidence="2 3">
    <name type="scientific">Asaia siamensis</name>
    <dbReference type="NCBI Taxonomy" id="110479"/>
    <lineage>
        <taxon>Bacteria</taxon>
        <taxon>Pseudomonadati</taxon>
        <taxon>Pseudomonadota</taxon>
        <taxon>Alphaproteobacteria</taxon>
        <taxon>Acetobacterales</taxon>
        <taxon>Acetobacteraceae</taxon>
        <taxon>Asaia</taxon>
    </lineage>
</organism>